<sequence length="56" mass="5935">MVATLPEGLAYARVDLLPTDDGPVVLELEPTEPSLFLGTEPDAPARAARTFRALLG</sequence>
<evidence type="ECO:0000313" key="1">
    <source>
        <dbReference type="EMBL" id="GMA35516.1"/>
    </source>
</evidence>
<evidence type="ECO:0008006" key="3">
    <source>
        <dbReference type="Google" id="ProtNLM"/>
    </source>
</evidence>
<evidence type="ECO:0000313" key="2">
    <source>
        <dbReference type="Proteomes" id="UP001157125"/>
    </source>
</evidence>
<proteinExistence type="predicted"/>
<reference evidence="2" key="1">
    <citation type="journal article" date="2019" name="Int. J. Syst. Evol. Microbiol.">
        <title>The Global Catalogue of Microorganisms (GCM) 10K type strain sequencing project: providing services to taxonomists for standard genome sequencing and annotation.</title>
        <authorList>
            <consortium name="The Broad Institute Genomics Platform"/>
            <consortium name="The Broad Institute Genome Sequencing Center for Infectious Disease"/>
            <person name="Wu L."/>
            <person name="Ma J."/>
        </authorList>
    </citation>
    <scope>NUCLEOTIDE SEQUENCE [LARGE SCALE GENOMIC DNA]</scope>
    <source>
        <strain evidence="2">NBRC 112299</strain>
    </source>
</reference>
<name>A0ABQ6ICV4_9MICO</name>
<gene>
    <name evidence="1" type="ORF">GCM10025876_17200</name>
</gene>
<organism evidence="1 2">
    <name type="scientific">Demequina litorisediminis</name>
    <dbReference type="NCBI Taxonomy" id="1849022"/>
    <lineage>
        <taxon>Bacteria</taxon>
        <taxon>Bacillati</taxon>
        <taxon>Actinomycetota</taxon>
        <taxon>Actinomycetes</taxon>
        <taxon>Micrococcales</taxon>
        <taxon>Demequinaceae</taxon>
        <taxon>Demequina</taxon>
    </lineage>
</organism>
<dbReference type="Proteomes" id="UP001157125">
    <property type="component" value="Unassembled WGS sequence"/>
</dbReference>
<dbReference type="RefSeq" id="WP_284328030.1">
    <property type="nucleotide sequence ID" value="NZ_BSUN01000001.1"/>
</dbReference>
<accession>A0ABQ6ICV4</accession>
<comment type="caution">
    <text evidence="1">The sequence shown here is derived from an EMBL/GenBank/DDBJ whole genome shotgun (WGS) entry which is preliminary data.</text>
</comment>
<dbReference type="EMBL" id="BSUN01000001">
    <property type="protein sequence ID" value="GMA35516.1"/>
    <property type="molecule type" value="Genomic_DNA"/>
</dbReference>
<protein>
    <recommendedName>
        <fullName evidence="3">ATP-grasp domain-containing protein</fullName>
    </recommendedName>
</protein>
<keyword evidence="2" id="KW-1185">Reference proteome</keyword>